<feature type="domain" description="Xylose isomerase-like TIM barrel" evidence="1">
    <location>
        <begin position="26"/>
        <end position="272"/>
    </location>
</feature>
<evidence type="ECO:0000259" key="1">
    <source>
        <dbReference type="Pfam" id="PF01261"/>
    </source>
</evidence>
<dbReference type="EMBL" id="NGJY01000001">
    <property type="protein sequence ID" value="RSU04604.1"/>
    <property type="molecule type" value="Genomic_DNA"/>
</dbReference>
<accession>A0A430ABH7</accession>
<organism evidence="2 3">
    <name type="scientific">Vagococcus fessus</name>
    <dbReference type="NCBI Taxonomy" id="120370"/>
    <lineage>
        <taxon>Bacteria</taxon>
        <taxon>Bacillati</taxon>
        <taxon>Bacillota</taxon>
        <taxon>Bacilli</taxon>
        <taxon>Lactobacillales</taxon>
        <taxon>Enterococcaceae</taxon>
        <taxon>Vagococcus</taxon>
    </lineage>
</organism>
<name>A0A430ABH7_9ENTE</name>
<proteinExistence type="predicted"/>
<gene>
    <name evidence="2" type="ORF">CBF31_00890</name>
</gene>
<dbReference type="InterPro" id="IPR013022">
    <property type="entry name" value="Xyl_isomerase-like_TIM-brl"/>
</dbReference>
<reference evidence="2 3" key="1">
    <citation type="submission" date="2017-05" db="EMBL/GenBank/DDBJ databases">
        <title>Vagococcus spp. assemblies.</title>
        <authorList>
            <person name="Gulvik C.A."/>
        </authorList>
    </citation>
    <scope>NUCLEOTIDE SEQUENCE [LARGE SCALE GENOMIC DNA]</scope>
    <source>
        <strain evidence="2 3">CCUG 41755</strain>
    </source>
</reference>
<evidence type="ECO:0000313" key="2">
    <source>
        <dbReference type="EMBL" id="RSU04604.1"/>
    </source>
</evidence>
<dbReference type="Proteomes" id="UP000287101">
    <property type="component" value="Unassembled WGS sequence"/>
</dbReference>
<dbReference type="Pfam" id="PF01261">
    <property type="entry name" value="AP_endonuc_2"/>
    <property type="match status" value="1"/>
</dbReference>
<dbReference type="SUPFAM" id="SSF51658">
    <property type="entry name" value="Xylose isomerase-like"/>
    <property type="match status" value="1"/>
</dbReference>
<evidence type="ECO:0000313" key="3">
    <source>
        <dbReference type="Proteomes" id="UP000287101"/>
    </source>
</evidence>
<dbReference type="PANTHER" id="PTHR12110">
    <property type="entry name" value="HYDROXYPYRUVATE ISOMERASE"/>
    <property type="match status" value="1"/>
</dbReference>
<dbReference type="InterPro" id="IPR050312">
    <property type="entry name" value="IolE/XylAMocC-like"/>
</dbReference>
<sequence>MRLSTSTNILFERTYGNPIDPIECMKLCKKAGYDVLDFCFHDLTTYNSEFMIGNWETYMHKVKNTADGLGIEFSQGHAVVYDFCNCDLDHQYFEEILRKNILGAEILGINWLVMHPSTVRNTATPFKDSREKNIEFFTKWCDFANDHNVGIVIENMWDCHMSPFKLYCSTAEEMVDLIDEVPYLGACWDAEHGAIMQQNQLESMKLLGNRLKATHISDYTSNQDIHLLPYLGKVNWDELMSAFAEIDYKGDFDLEIHRYLLTMPMENVESAIRLSYEIGQGLIKLYEDKKELV</sequence>
<dbReference type="RefSeq" id="WP_126830028.1">
    <property type="nucleotide sequence ID" value="NZ_CBCRYB010000006.1"/>
</dbReference>
<protein>
    <recommendedName>
        <fullName evidence="1">Xylose isomerase-like TIM barrel domain-containing protein</fullName>
    </recommendedName>
</protein>
<dbReference type="OrthoDB" id="110795at2"/>
<dbReference type="InterPro" id="IPR036237">
    <property type="entry name" value="Xyl_isomerase-like_sf"/>
</dbReference>
<keyword evidence="3" id="KW-1185">Reference proteome</keyword>
<dbReference type="Gene3D" id="3.20.20.150">
    <property type="entry name" value="Divalent-metal-dependent TIM barrel enzymes"/>
    <property type="match status" value="1"/>
</dbReference>
<comment type="caution">
    <text evidence="2">The sequence shown here is derived from an EMBL/GenBank/DDBJ whole genome shotgun (WGS) entry which is preliminary data.</text>
</comment>
<dbReference type="AlphaFoldDB" id="A0A430ABH7"/>
<dbReference type="PANTHER" id="PTHR12110:SF21">
    <property type="entry name" value="XYLOSE ISOMERASE-LIKE TIM BARREL DOMAIN-CONTAINING PROTEIN"/>
    <property type="match status" value="1"/>
</dbReference>